<gene>
    <name evidence="3" type="primary">gpmI_1</name>
    <name evidence="3" type="ORF">NCTC13076_00121</name>
</gene>
<dbReference type="EC" id="5.4.2.-" evidence="3"/>
<evidence type="ECO:0000313" key="3">
    <source>
        <dbReference type="EMBL" id="SPY36199.1"/>
    </source>
</evidence>
<dbReference type="EMBL" id="UATM01000012">
    <property type="protein sequence ID" value="SPY36199.1"/>
    <property type="molecule type" value="Genomic_DNA"/>
</dbReference>
<dbReference type="RefSeq" id="WP_256584694.1">
    <property type="nucleotide sequence ID" value="NZ_UATM01000012.1"/>
</dbReference>
<dbReference type="SUPFAM" id="SSF53649">
    <property type="entry name" value="Alkaline phosphatase-like"/>
    <property type="match status" value="1"/>
</dbReference>
<sequence>MKPTMLIILDGFGINESEVGNAVKLAKTPTLDELYKTSAHTKFMPRRICWASSWTNGEL</sequence>
<organism evidence="3 4">
    <name type="scientific">Peptoniphilus harei</name>
    <dbReference type="NCBI Taxonomy" id="54005"/>
    <lineage>
        <taxon>Bacteria</taxon>
        <taxon>Bacillati</taxon>
        <taxon>Bacillota</taxon>
        <taxon>Tissierellia</taxon>
        <taxon>Tissierellales</taxon>
        <taxon>Peptoniphilaceae</taxon>
        <taxon>Peptoniphilus</taxon>
    </lineage>
</organism>
<reference evidence="3 4" key="1">
    <citation type="submission" date="2018-06" db="EMBL/GenBank/DDBJ databases">
        <authorList>
            <consortium name="Pathogen Informatics"/>
            <person name="Doyle S."/>
        </authorList>
    </citation>
    <scope>NUCLEOTIDE SEQUENCE [LARGE SCALE GENOMIC DNA]</scope>
    <source>
        <strain evidence="3 4">NCTC13076</strain>
    </source>
</reference>
<evidence type="ECO:0000259" key="2">
    <source>
        <dbReference type="Pfam" id="PF01676"/>
    </source>
</evidence>
<dbReference type="InterPro" id="IPR017850">
    <property type="entry name" value="Alkaline_phosphatase_core_sf"/>
</dbReference>
<protein>
    <submittedName>
        <fullName evidence="3">2,3-bisphosphoglycerate-independent phosphoglycerate mutase</fullName>
        <ecNumber evidence="3">5.4.2.-</ecNumber>
    </submittedName>
</protein>
<name>A0A2X1WZB9_9FIRM</name>
<evidence type="ECO:0000313" key="4">
    <source>
        <dbReference type="Proteomes" id="UP000250070"/>
    </source>
</evidence>
<dbReference type="AlphaFoldDB" id="A0A2X1WZB9"/>
<dbReference type="Proteomes" id="UP000250070">
    <property type="component" value="Unassembled WGS sequence"/>
</dbReference>
<accession>A0A2X1WZB9</accession>
<dbReference type="GO" id="GO:0046872">
    <property type="term" value="F:metal ion binding"/>
    <property type="evidence" value="ECO:0007669"/>
    <property type="project" value="InterPro"/>
</dbReference>
<keyword evidence="1 3" id="KW-0413">Isomerase</keyword>
<feature type="domain" description="Metalloenzyme" evidence="2">
    <location>
        <begin position="2"/>
        <end position="41"/>
    </location>
</feature>
<dbReference type="Gene3D" id="3.40.720.10">
    <property type="entry name" value="Alkaline Phosphatase, subunit A"/>
    <property type="match status" value="1"/>
</dbReference>
<evidence type="ECO:0000256" key="1">
    <source>
        <dbReference type="ARBA" id="ARBA00023235"/>
    </source>
</evidence>
<dbReference type="GO" id="GO:0016853">
    <property type="term" value="F:isomerase activity"/>
    <property type="evidence" value="ECO:0007669"/>
    <property type="project" value="UniProtKB-KW"/>
</dbReference>
<dbReference type="InterPro" id="IPR006124">
    <property type="entry name" value="Metalloenzyme"/>
</dbReference>
<proteinExistence type="predicted"/>
<dbReference type="Pfam" id="PF01676">
    <property type="entry name" value="Metalloenzyme"/>
    <property type="match status" value="1"/>
</dbReference>